<keyword evidence="2" id="KW-1185">Reference proteome</keyword>
<evidence type="ECO:0000313" key="1">
    <source>
        <dbReference type="EMBL" id="KAF8701031.1"/>
    </source>
</evidence>
<dbReference type="AlphaFoldDB" id="A0A835BKX3"/>
<sequence length="95" mass="11339">MYLDSYPRVLCVENVDEDVTHLFFLCPFSSVCRTYLDINWDTTLDFQTIMLRARESFGSDIFREVIIMSTCALWTHRNSILWHLFVFCRLATKFL</sequence>
<protein>
    <recommendedName>
        <fullName evidence="3">Reverse transcriptase zinc-binding domain-containing protein</fullName>
    </recommendedName>
</protein>
<gene>
    <name evidence="1" type="ORF">HU200_033926</name>
</gene>
<name>A0A835BKX3_9POAL</name>
<comment type="caution">
    <text evidence="1">The sequence shown here is derived from an EMBL/GenBank/DDBJ whole genome shotgun (WGS) entry which is preliminary data.</text>
</comment>
<dbReference type="EMBL" id="JACEFO010001823">
    <property type="protein sequence ID" value="KAF8701031.1"/>
    <property type="molecule type" value="Genomic_DNA"/>
</dbReference>
<evidence type="ECO:0008006" key="3">
    <source>
        <dbReference type="Google" id="ProtNLM"/>
    </source>
</evidence>
<dbReference type="OrthoDB" id="681845at2759"/>
<dbReference type="Proteomes" id="UP000636709">
    <property type="component" value="Unassembled WGS sequence"/>
</dbReference>
<organism evidence="1 2">
    <name type="scientific">Digitaria exilis</name>
    <dbReference type="NCBI Taxonomy" id="1010633"/>
    <lineage>
        <taxon>Eukaryota</taxon>
        <taxon>Viridiplantae</taxon>
        <taxon>Streptophyta</taxon>
        <taxon>Embryophyta</taxon>
        <taxon>Tracheophyta</taxon>
        <taxon>Spermatophyta</taxon>
        <taxon>Magnoliopsida</taxon>
        <taxon>Liliopsida</taxon>
        <taxon>Poales</taxon>
        <taxon>Poaceae</taxon>
        <taxon>PACMAD clade</taxon>
        <taxon>Panicoideae</taxon>
        <taxon>Panicodae</taxon>
        <taxon>Paniceae</taxon>
        <taxon>Anthephorinae</taxon>
        <taxon>Digitaria</taxon>
    </lineage>
</organism>
<accession>A0A835BKX3</accession>
<reference evidence="1" key="1">
    <citation type="submission" date="2020-07" db="EMBL/GenBank/DDBJ databases">
        <title>Genome sequence and genetic diversity analysis of an under-domesticated orphan crop, white fonio (Digitaria exilis).</title>
        <authorList>
            <person name="Bennetzen J.L."/>
            <person name="Chen S."/>
            <person name="Ma X."/>
            <person name="Wang X."/>
            <person name="Yssel A.E.J."/>
            <person name="Chaluvadi S.R."/>
            <person name="Johnson M."/>
            <person name="Gangashetty P."/>
            <person name="Hamidou F."/>
            <person name="Sanogo M.D."/>
            <person name="Zwaenepoel A."/>
            <person name="Wallace J."/>
            <person name="Van De Peer Y."/>
            <person name="Van Deynze A."/>
        </authorList>
    </citation>
    <scope>NUCLEOTIDE SEQUENCE</scope>
    <source>
        <tissue evidence="1">Leaves</tissue>
    </source>
</reference>
<evidence type="ECO:0000313" key="2">
    <source>
        <dbReference type="Proteomes" id="UP000636709"/>
    </source>
</evidence>
<proteinExistence type="predicted"/>